<dbReference type="OrthoDB" id="3002151at2759"/>
<comment type="caution">
    <text evidence="2">The sequence shown here is derived from an EMBL/GenBank/DDBJ whole genome shotgun (WGS) entry which is preliminary data.</text>
</comment>
<dbReference type="EMBL" id="JAACJN010000017">
    <property type="protein sequence ID" value="KAF5390060.1"/>
    <property type="molecule type" value="Genomic_DNA"/>
</dbReference>
<evidence type="ECO:0000313" key="3">
    <source>
        <dbReference type="Proteomes" id="UP000518752"/>
    </source>
</evidence>
<gene>
    <name evidence="2" type="ORF">D9757_003777</name>
</gene>
<feature type="region of interest" description="Disordered" evidence="1">
    <location>
        <begin position="102"/>
        <end position="188"/>
    </location>
</feature>
<dbReference type="AlphaFoldDB" id="A0A8H5HVQ2"/>
<protein>
    <submittedName>
        <fullName evidence="2">Uncharacterized protein</fullName>
    </submittedName>
</protein>
<feature type="region of interest" description="Disordered" evidence="1">
    <location>
        <begin position="1"/>
        <end position="21"/>
    </location>
</feature>
<feature type="compositionally biased region" description="Low complexity" evidence="1">
    <location>
        <begin position="157"/>
        <end position="180"/>
    </location>
</feature>
<feature type="compositionally biased region" description="Polar residues" evidence="1">
    <location>
        <begin position="135"/>
        <end position="149"/>
    </location>
</feature>
<name>A0A8H5HVQ2_9AGAR</name>
<reference evidence="2 3" key="1">
    <citation type="journal article" date="2020" name="ISME J.">
        <title>Uncovering the hidden diversity of litter-decomposition mechanisms in mushroom-forming fungi.</title>
        <authorList>
            <person name="Floudas D."/>
            <person name="Bentzer J."/>
            <person name="Ahren D."/>
            <person name="Johansson T."/>
            <person name="Persson P."/>
            <person name="Tunlid A."/>
        </authorList>
    </citation>
    <scope>NUCLEOTIDE SEQUENCE [LARGE SCALE GENOMIC DNA]</scope>
    <source>
        <strain evidence="2 3">CBS 406.79</strain>
    </source>
</reference>
<keyword evidence="3" id="KW-1185">Reference proteome</keyword>
<accession>A0A8H5HVQ2</accession>
<sequence>MDRTPKSAPSPPWRSMSLTPRHQEPEAWASLLPDRAHVSPFHYPATQPPLARPSPADCSLNPPTAAPTIFRDLSMGWSFRMQLDELRIEKLRDAIDSGVLDPLPPSATNTPPNKALHPTLNPKSPGSCPEMAVKTSGSKSTRRFTSQMNHSRRHAPSSLLRSQGSASTSSSITAPSFSASDHPHGHRCSRISIPDILNPAPSSAQRHAPIWCLGSSGHLPNPSPRHLTSSLSISKCRLHHHKKYATSHSHCHDRRFC</sequence>
<evidence type="ECO:0000256" key="1">
    <source>
        <dbReference type="SAM" id="MobiDB-lite"/>
    </source>
</evidence>
<organism evidence="2 3">
    <name type="scientific">Collybiopsis confluens</name>
    <dbReference type="NCBI Taxonomy" id="2823264"/>
    <lineage>
        <taxon>Eukaryota</taxon>
        <taxon>Fungi</taxon>
        <taxon>Dikarya</taxon>
        <taxon>Basidiomycota</taxon>
        <taxon>Agaricomycotina</taxon>
        <taxon>Agaricomycetes</taxon>
        <taxon>Agaricomycetidae</taxon>
        <taxon>Agaricales</taxon>
        <taxon>Marasmiineae</taxon>
        <taxon>Omphalotaceae</taxon>
        <taxon>Collybiopsis</taxon>
    </lineage>
</organism>
<proteinExistence type="predicted"/>
<evidence type="ECO:0000313" key="2">
    <source>
        <dbReference type="EMBL" id="KAF5390060.1"/>
    </source>
</evidence>
<dbReference type="Proteomes" id="UP000518752">
    <property type="component" value="Unassembled WGS sequence"/>
</dbReference>